<dbReference type="AlphaFoldDB" id="A0A672GVK3"/>
<dbReference type="CDD" id="cd21675">
    <property type="entry name" value="SMP_TEX2"/>
    <property type="match status" value="1"/>
</dbReference>
<reference evidence="11" key="3">
    <citation type="submission" date="2025-09" db="UniProtKB">
        <authorList>
            <consortium name="Ensembl"/>
        </authorList>
    </citation>
    <scope>IDENTIFICATION</scope>
</reference>
<feature type="compositionally biased region" description="Basic and acidic residues" evidence="9">
    <location>
        <begin position="60"/>
        <end position="72"/>
    </location>
</feature>
<organism evidence="11 12">
    <name type="scientific">Salarias fasciatus</name>
    <name type="common">Jewelled blenny</name>
    <name type="synonym">Blennius fasciatus</name>
    <dbReference type="NCBI Taxonomy" id="181472"/>
    <lineage>
        <taxon>Eukaryota</taxon>
        <taxon>Metazoa</taxon>
        <taxon>Chordata</taxon>
        <taxon>Craniata</taxon>
        <taxon>Vertebrata</taxon>
        <taxon>Euteleostomi</taxon>
        <taxon>Actinopterygii</taxon>
        <taxon>Neopterygii</taxon>
        <taxon>Teleostei</taxon>
        <taxon>Neoteleostei</taxon>
        <taxon>Acanthomorphata</taxon>
        <taxon>Ovalentaria</taxon>
        <taxon>Blenniimorphae</taxon>
        <taxon>Blenniiformes</taxon>
        <taxon>Blennioidei</taxon>
        <taxon>Blenniidae</taxon>
        <taxon>Salariinae</taxon>
        <taxon>Salarias</taxon>
    </lineage>
</organism>
<evidence type="ECO:0000313" key="11">
    <source>
        <dbReference type="Ensembl" id="ENSSFAP00005021070.1"/>
    </source>
</evidence>
<dbReference type="Proteomes" id="UP000472267">
    <property type="component" value="Chromosome 8"/>
</dbReference>
<feature type="region of interest" description="Disordered" evidence="9">
    <location>
        <begin position="441"/>
        <end position="470"/>
    </location>
</feature>
<evidence type="ECO:0000256" key="1">
    <source>
        <dbReference type="ARBA" id="ARBA00004586"/>
    </source>
</evidence>
<dbReference type="GO" id="GO:0006869">
    <property type="term" value="P:lipid transport"/>
    <property type="evidence" value="ECO:0007669"/>
    <property type="project" value="UniProtKB-KW"/>
</dbReference>
<feature type="region of interest" description="Disordered" evidence="9">
    <location>
        <begin position="53"/>
        <end position="76"/>
    </location>
</feature>
<dbReference type="OMA" id="HLTHSCS"/>
<evidence type="ECO:0000259" key="10">
    <source>
        <dbReference type="PROSITE" id="PS51847"/>
    </source>
</evidence>
<keyword evidence="6" id="KW-0445">Lipid transport</keyword>
<sequence>MKTERSSSTNTDETRVEEPNAGQSEDSSKQTPEPAFVLYLFGRTGREKEEWFHHLSSASRDSEKENEADRQKPGRCTSRLGMRNVINALEIGRPLDEASIQMLYMCVYMARLLAGDEPTPLSSPGASSTEPSPTMRGNVTEFPSMSHTSWINALIGRIFWDFLREKCWADAVSHKIQKKLSKIRLPYFMNDLALTDLDMGCSMPQITATSRPEVNHRGLWLQLQLLYTGNLQMTLQTKFNLSRLGKESGPDTVHCMSDRGSLRCRPVLSVLADSDEESSSAASSDEEDLLLSEPQGPVGEKGSTPASEGTGGGKTGRKILRFVDKIAKSKYFQKAAENEFIKKKFEEMSNTPLLLTVEVQELSGTLVINIPPPPTDRIWYSFCEPPKLDLHVRPKLGEREVTFCHVTEWIERKLQDEFQKVFVLPNMDDVYVPLMHSVADGPRAESRRSHSSSTESIERIPPEPGAAESD</sequence>
<evidence type="ECO:0000256" key="4">
    <source>
        <dbReference type="ARBA" id="ARBA00022824"/>
    </source>
</evidence>
<feature type="region of interest" description="Disordered" evidence="9">
    <location>
        <begin position="274"/>
        <end position="316"/>
    </location>
</feature>
<evidence type="ECO:0000313" key="12">
    <source>
        <dbReference type="Proteomes" id="UP000472267"/>
    </source>
</evidence>
<reference evidence="11" key="1">
    <citation type="submission" date="2019-06" db="EMBL/GenBank/DDBJ databases">
        <authorList>
            <consortium name="Wellcome Sanger Institute Data Sharing"/>
        </authorList>
    </citation>
    <scope>NUCLEOTIDE SEQUENCE [LARGE SCALE GENOMIC DNA]</scope>
</reference>
<feature type="compositionally biased region" description="Polar residues" evidence="9">
    <location>
        <begin position="1"/>
        <end position="11"/>
    </location>
</feature>
<reference evidence="11" key="2">
    <citation type="submission" date="2025-08" db="UniProtKB">
        <authorList>
            <consortium name="Ensembl"/>
        </authorList>
    </citation>
    <scope>IDENTIFICATION</scope>
</reference>
<dbReference type="PANTHER" id="PTHR13466:SF4">
    <property type="entry name" value="SMP-LTD DOMAIN-CONTAINING PROTEIN"/>
    <property type="match status" value="1"/>
</dbReference>
<evidence type="ECO:0000256" key="5">
    <source>
        <dbReference type="ARBA" id="ARBA00022989"/>
    </source>
</evidence>
<evidence type="ECO:0000256" key="8">
    <source>
        <dbReference type="ARBA" id="ARBA00023136"/>
    </source>
</evidence>
<evidence type="ECO:0000256" key="2">
    <source>
        <dbReference type="ARBA" id="ARBA00022448"/>
    </source>
</evidence>
<proteinExistence type="predicted"/>
<keyword evidence="4" id="KW-0256">Endoplasmic reticulum</keyword>
<evidence type="ECO:0000256" key="9">
    <source>
        <dbReference type="SAM" id="MobiDB-lite"/>
    </source>
</evidence>
<keyword evidence="12" id="KW-1185">Reference proteome</keyword>
<gene>
    <name evidence="11" type="primary">tex2l</name>
</gene>
<dbReference type="InParanoid" id="A0A672GVK3"/>
<dbReference type="PROSITE" id="PS51847">
    <property type="entry name" value="SMP"/>
    <property type="match status" value="1"/>
</dbReference>
<comment type="subcellular location">
    <subcellularLocation>
        <location evidence="1">Endoplasmic reticulum membrane</location>
    </subcellularLocation>
</comment>
<feature type="compositionally biased region" description="Acidic residues" evidence="9">
    <location>
        <begin position="274"/>
        <end position="290"/>
    </location>
</feature>
<keyword evidence="2" id="KW-0813">Transport</keyword>
<keyword evidence="7" id="KW-0446">Lipid-binding</keyword>
<dbReference type="InterPro" id="IPR031468">
    <property type="entry name" value="SMP_LBD"/>
</dbReference>
<feature type="region of interest" description="Disordered" evidence="9">
    <location>
        <begin position="1"/>
        <end position="35"/>
    </location>
</feature>
<evidence type="ECO:0000256" key="3">
    <source>
        <dbReference type="ARBA" id="ARBA00022692"/>
    </source>
</evidence>
<evidence type="ECO:0000256" key="7">
    <source>
        <dbReference type="ARBA" id="ARBA00023121"/>
    </source>
</evidence>
<feature type="compositionally biased region" description="Polar residues" evidence="9">
    <location>
        <begin position="21"/>
        <end position="31"/>
    </location>
</feature>
<evidence type="ECO:0000256" key="6">
    <source>
        <dbReference type="ARBA" id="ARBA00023055"/>
    </source>
</evidence>
<dbReference type="GO" id="GO:0005789">
    <property type="term" value="C:endoplasmic reticulum membrane"/>
    <property type="evidence" value="ECO:0007669"/>
    <property type="project" value="UniProtKB-SubCell"/>
</dbReference>
<protein>
    <submittedName>
        <fullName evidence="11">Testis expressed 2, like</fullName>
    </submittedName>
</protein>
<dbReference type="GO" id="GO:0008289">
    <property type="term" value="F:lipid binding"/>
    <property type="evidence" value="ECO:0007669"/>
    <property type="project" value="UniProtKB-KW"/>
</dbReference>
<keyword evidence="5" id="KW-1133">Transmembrane helix</keyword>
<keyword evidence="3" id="KW-0812">Transmembrane</keyword>
<keyword evidence="8" id="KW-0472">Membrane</keyword>
<accession>A0A672GVK3</accession>
<feature type="domain" description="SMP-LTD" evidence="10">
    <location>
        <begin position="143"/>
        <end position="433"/>
    </location>
</feature>
<name>A0A672GVK3_SALFA</name>
<dbReference type="Ensembl" id="ENSSFAT00005021938.1">
    <property type="protein sequence ID" value="ENSSFAP00005021070.1"/>
    <property type="gene ID" value="ENSSFAG00005010989.1"/>
</dbReference>
<dbReference type="PANTHER" id="PTHR13466">
    <property type="entry name" value="TEX2 PROTEIN-RELATED"/>
    <property type="match status" value="1"/>
</dbReference>